<dbReference type="EMBL" id="CAVMBE010000035">
    <property type="protein sequence ID" value="CAK4030248.1"/>
    <property type="molecule type" value="Genomic_DNA"/>
</dbReference>
<feature type="domain" description="DUF7962" evidence="2">
    <location>
        <begin position="121"/>
        <end position="235"/>
    </location>
</feature>
<dbReference type="Gene3D" id="3.40.30.110">
    <property type="match status" value="2"/>
</dbReference>
<dbReference type="InterPro" id="IPR036282">
    <property type="entry name" value="Glutathione-S-Trfase_C_sf"/>
</dbReference>
<dbReference type="CDD" id="cd00299">
    <property type="entry name" value="GST_C_family"/>
    <property type="match status" value="1"/>
</dbReference>
<evidence type="ECO:0000313" key="4">
    <source>
        <dbReference type="Proteomes" id="UP001296104"/>
    </source>
</evidence>
<dbReference type="InterPro" id="IPR058268">
    <property type="entry name" value="DUF7962"/>
</dbReference>
<reference evidence="3" key="1">
    <citation type="submission" date="2023-11" db="EMBL/GenBank/DDBJ databases">
        <authorList>
            <person name="Alioto T."/>
            <person name="Alioto T."/>
            <person name="Gomez Garrido J."/>
        </authorList>
    </citation>
    <scope>NUCLEOTIDE SEQUENCE</scope>
</reference>
<evidence type="ECO:0000313" key="3">
    <source>
        <dbReference type="EMBL" id="CAK4030248.1"/>
    </source>
</evidence>
<name>A0AAI8Z0M4_9PEZI</name>
<dbReference type="AlphaFoldDB" id="A0AAI8Z0M4"/>
<dbReference type="Pfam" id="PF25907">
    <property type="entry name" value="DUF7962"/>
    <property type="match status" value="1"/>
</dbReference>
<protein>
    <submittedName>
        <fullName evidence="3">Glutathione s-transferase like</fullName>
    </submittedName>
</protein>
<feature type="domain" description="GST N-terminal" evidence="1">
    <location>
        <begin position="17"/>
        <end position="90"/>
    </location>
</feature>
<comment type="caution">
    <text evidence="3">The sequence shown here is derived from an EMBL/GenBank/DDBJ whole genome shotgun (WGS) entry which is preliminary data.</text>
</comment>
<gene>
    <name evidence="3" type="ORF">LECACI_7A005441</name>
</gene>
<sequence length="336" mass="38133">MDKNNYTNEAPPNGIILFWYHASPYGRRVKWYLTLRKIAHAECIQPPMLPRPDLAALGVTYRRSPVMSIGRDIYYDTRLIIAKLEERFPSSDQHPGLSSRETVGMAALLQKWVVENMFREAVKCIPQDFALLKDPTFQKDRAGFFGPGWRVDASSYSEGLVNMRHFFGTAESLFADGRQWVAGTKEVSLADLEGIWVFDWFLNDLRPKPEYFGEDRYPKVHEWRSRFRQALATAREQAPQTVSLKGPDAVSLVTQAAFSDQDLVVDSTDPMRLQDGAMVELFPTDGGGFTHQDRGRLVKLSPDEVALAVQSAGGEEMHVHAPRWQFRIRAIDGARL</sequence>
<organism evidence="3 4">
    <name type="scientific">Lecanosticta acicola</name>
    <dbReference type="NCBI Taxonomy" id="111012"/>
    <lineage>
        <taxon>Eukaryota</taxon>
        <taxon>Fungi</taxon>
        <taxon>Dikarya</taxon>
        <taxon>Ascomycota</taxon>
        <taxon>Pezizomycotina</taxon>
        <taxon>Dothideomycetes</taxon>
        <taxon>Dothideomycetidae</taxon>
        <taxon>Mycosphaerellales</taxon>
        <taxon>Mycosphaerellaceae</taxon>
        <taxon>Lecanosticta</taxon>
    </lineage>
</organism>
<accession>A0AAI8Z0M4</accession>
<dbReference type="SUPFAM" id="SSF52833">
    <property type="entry name" value="Thioredoxin-like"/>
    <property type="match status" value="1"/>
</dbReference>
<dbReference type="SUPFAM" id="SSF47616">
    <property type="entry name" value="GST C-terminal domain-like"/>
    <property type="match status" value="1"/>
</dbReference>
<proteinExistence type="predicted"/>
<dbReference type="Pfam" id="PF13417">
    <property type="entry name" value="GST_N_3"/>
    <property type="match status" value="1"/>
</dbReference>
<evidence type="ECO:0000259" key="2">
    <source>
        <dbReference type="Pfam" id="PF25907"/>
    </source>
</evidence>
<keyword evidence="4" id="KW-1185">Reference proteome</keyword>
<dbReference type="InterPro" id="IPR036249">
    <property type="entry name" value="Thioredoxin-like_sf"/>
</dbReference>
<dbReference type="Proteomes" id="UP001296104">
    <property type="component" value="Unassembled WGS sequence"/>
</dbReference>
<evidence type="ECO:0000259" key="1">
    <source>
        <dbReference type="Pfam" id="PF13417"/>
    </source>
</evidence>
<dbReference type="InterPro" id="IPR004045">
    <property type="entry name" value="Glutathione_S-Trfase_N"/>
</dbReference>